<evidence type="ECO:0000313" key="4">
    <source>
        <dbReference type="Proteomes" id="UP000555836"/>
    </source>
</evidence>
<dbReference type="GO" id="GO:0003700">
    <property type="term" value="F:DNA-binding transcription factor activity"/>
    <property type="evidence" value="ECO:0007669"/>
    <property type="project" value="TreeGrafter"/>
</dbReference>
<protein>
    <submittedName>
        <fullName evidence="3">Helix-turn-helix transcriptional regulator</fullName>
    </submittedName>
</protein>
<reference evidence="3 4" key="1">
    <citation type="submission" date="2020-04" db="EMBL/GenBank/DDBJ databases">
        <title>Whole-genome sequencing of Vibrio spp. from China reveals different genetic environments of blaCTX-M-14 among diverse lineages.</title>
        <authorList>
            <person name="Zheng Z."/>
            <person name="Ye L."/>
            <person name="Chen S."/>
        </authorList>
    </citation>
    <scope>NUCLEOTIDE SEQUENCE [LARGE SCALE GENOMIC DNA]</scope>
    <source>
        <strain evidence="3 4">Vb0574</strain>
    </source>
</reference>
<dbReference type="Pfam" id="PF01381">
    <property type="entry name" value="HTH_3"/>
    <property type="match status" value="1"/>
</dbReference>
<accession>A0A7Y0X663</accession>
<dbReference type="AlphaFoldDB" id="A0A7Y0X663"/>
<name>A0A7Y0X663_VIBPH</name>
<feature type="domain" description="HTH cro/C1-type" evidence="2">
    <location>
        <begin position="11"/>
        <end position="65"/>
    </location>
</feature>
<evidence type="ECO:0000259" key="2">
    <source>
        <dbReference type="PROSITE" id="PS50943"/>
    </source>
</evidence>
<dbReference type="Gene3D" id="1.10.260.40">
    <property type="entry name" value="lambda repressor-like DNA-binding domains"/>
    <property type="match status" value="1"/>
</dbReference>
<dbReference type="PANTHER" id="PTHR46797">
    <property type="entry name" value="HTH-TYPE TRANSCRIPTIONAL REGULATOR"/>
    <property type="match status" value="1"/>
</dbReference>
<dbReference type="CDD" id="cd00093">
    <property type="entry name" value="HTH_XRE"/>
    <property type="match status" value="1"/>
</dbReference>
<gene>
    <name evidence="3" type="ORF">HKB21_12125</name>
</gene>
<dbReference type="InterPro" id="IPR050807">
    <property type="entry name" value="TransReg_Diox_bact_type"/>
</dbReference>
<dbReference type="RefSeq" id="WP_025558368.1">
    <property type="nucleotide sequence ID" value="NZ_CP009983.1"/>
</dbReference>
<keyword evidence="1" id="KW-0238">DNA-binding</keyword>
<evidence type="ECO:0000313" key="3">
    <source>
        <dbReference type="EMBL" id="NMU26372.1"/>
    </source>
</evidence>
<organism evidence="3 4">
    <name type="scientific">Vibrio parahaemolyticus</name>
    <dbReference type="NCBI Taxonomy" id="670"/>
    <lineage>
        <taxon>Bacteria</taxon>
        <taxon>Pseudomonadati</taxon>
        <taxon>Pseudomonadota</taxon>
        <taxon>Gammaproteobacteria</taxon>
        <taxon>Vibrionales</taxon>
        <taxon>Vibrionaceae</taxon>
        <taxon>Vibrio</taxon>
    </lineage>
</organism>
<evidence type="ECO:0000256" key="1">
    <source>
        <dbReference type="ARBA" id="ARBA00023125"/>
    </source>
</evidence>
<sequence>MKTTYFAGIKIKGLRLENSLSLTKTAEILDITPSYLSLIENGKKQPSRKILAKAAKQFGVSIESFTESPQLLKDLEELTKDSDLSELITVFDTLIKNRS</sequence>
<dbReference type="PANTHER" id="PTHR46797:SF1">
    <property type="entry name" value="METHYLPHOSPHONATE SYNTHASE"/>
    <property type="match status" value="1"/>
</dbReference>
<proteinExistence type="predicted"/>
<comment type="caution">
    <text evidence="3">The sequence shown here is derived from an EMBL/GenBank/DDBJ whole genome shotgun (WGS) entry which is preliminary data.</text>
</comment>
<dbReference type="EMBL" id="JABCLD010001111">
    <property type="protein sequence ID" value="NMU26372.1"/>
    <property type="molecule type" value="Genomic_DNA"/>
</dbReference>
<dbReference type="InterPro" id="IPR010982">
    <property type="entry name" value="Lambda_DNA-bd_dom_sf"/>
</dbReference>
<dbReference type="GO" id="GO:0003677">
    <property type="term" value="F:DNA binding"/>
    <property type="evidence" value="ECO:0007669"/>
    <property type="project" value="UniProtKB-KW"/>
</dbReference>
<dbReference type="GO" id="GO:0005829">
    <property type="term" value="C:cytosol"/>
    <property type="evidence" value="ECO:0007669"/>
    <property type="project" value="TreeGrafter"/>
</dbReference>
<dbReference type="InterPro" id="IPR001387">
    <property type="entry name" value="Cro/C1-type_HTH"/>
</dbReference>
<dbReference type="SUPFAM" id="SSF47413">
    <property type="entry name" value="lambda repressor-like DNA-binding domains"/>
    <property type="match status" value="1"/>
</dbReference>
<dbReference type="Proteomes" id="UP000555836">
    <property type="component" value="Unassembled WGS sequence"/>
</dbReference>
<dbReference type="SMART" id="SM00530">
    <property type="entry name" value="HTH_XRE"/>
    <property type="match status" value="1"/>
</dbReference>
<dbReference type="PROSITE" id="PS50943">
    <property type="entry name" value="HTH_CROC1"/>
    <property type="match status" value="1"/>
</dbReference>